<dbReference type="InterPro" id="IPR001133">
    <property type="entry name" value="NADH_UbQ_OxRdtase_chain4L/K"/>
</dbReference>
<organism evidence="18">
    <name type="scientific">Sinopoppia nigroflagella</name>
    <dbReference type="NCBI Taxonomy" id="2803872"/>
    <lineage>
        <taxon>Eukaryota</taxon>
        <taxon>Metazoa</taxon>
        <taxon>Ecdysozoa</taxon>
        <taxon>Arthropoda</taxon>
        <taxon>Hexapoda</taxon>
        <taxon>Insecta</taxon>
        <taxon>Pterygota</taxon>
        <taxon>Neoptera</taxon>
        <taxon>Endopterygota</taxon>
        <taxon>Hymenoptera</taxon>
        <taxon>Tenthredinoidea</taxon>
        <taxon>Tenthredinidae</taxon>
        <taxon>Heterarthrinae</taxon>
        <taxon>Sinopoppia</taxon>
    </lineage>
</organism>
<evidence type="ECO:0000256" key="9">
    <source>
        <dbReference type="ARBA" id="ARBA00022967"/>
    </source>
</evidence>
<evidence type="ECO:0000256" key="1">
    <source>
        <dbReference type="ARBA" id="ARBA00003257"/>
    </source>
</evidence>
<dbReference type="GO" id="GO:0008137">
    <property type="term" value="F:NADH dehydrogenase (ubiquinone) activity"/>
    <property type="evidence" value="ECO:0007669"/>
    <property type="project" value="UniProtKB-EC"/>
</dbReference>
<evidence type="ECO:0000256" key="3">
    <source>
        <dbReference type="ARBA" id="ARBA00010519"/>
    </source>
</evidence>
<dbReference type="PANTHER" id="PTHR11434:SF0">
    <property type="entry name" value="NADH-UBIQUINONE OXIDOREDUCTASE CHAIN 4L"/>
    <property type="match status" value="1"/>
</dbReference>
<dbReference type="CTD" id="4539"/>
<dbReference type="PANTHER" id="PTHR11434">
    <property type="entry name" value="NADH-UBIQUINONE OXIDOREDUCTASE SUBUNIT ND4L"/>
    <property type="match status" value="1"/>
</dbReference>
<evidence type="ECO:0000256" key="12">
    <source>
        <dbReference type="ARBA" id="ARBA00023027"/>
    </source>
</evidence>
<feature type="transmembrane region" description="Helical" evidence="17">
    <location>
        <begin position="30"/>
        <end position="53"/>
    </location>
</feature>
<proteinExistence type="inferred from homology"/>
<name>A0A897G0Y1_9HYME</name>
<keyword evidence="8 17" id="KW-0812">Transmembrane</keyword>
<keyword evidence="10 17" id="KW-0249">Electron transport</keyword>
<comment type="function">
    <text evidence="17">Core subunit of the mitochondrial membrane respiratory chain NADH dehydrogenase (Complex I) which catalyzes electron transfer from NADH through the respiratory chain, using ubiquinone as an electron acceptor.</text>
</comment>
<comment type="catalytic activity">
    <reaction evidence="16 17">
        <text>a ubiquinone + NADH + 5 H(+)(in) = a ubiquinol + NAD(+) + 4 H(+)(out)</text>
        <dbReference type="Rhea" id="RHEA:29091"/>
        <dbReference type="Rhea" id="RHEA-COMP:9565"/>
        <dbReference type="Rhea" id="RHEA-COMP:9566"/>
        <dbReference type="ChEBI" id="CHEBI:15378"/>
        <dbReference type="ChEBI" id="CHEBI:16389"/>
        <dbReference type="ChEBI" id="CHEBI:17976"/>
        <dbReference type="ChEBI" id="CHEBI:57540"/>
        <dbReference type="ChEBI" id="CHEBI:57945"/>
        <dbReference type="EC" id="7.1.1.2"/>
    </reaction>
</comment>
<sequence>MIFEFDLFDIFYIMFFMGFYSLCINRSHLLMILLSFEFILVLIFMSMVIYLNFFDMEMYFSLIFLVFSVCEGVLGLSVLINMIRMHGNDYIQVLNIL</sequence>
<comment type="function">
    <text evidence="1">Core subunit of the mitochondrial membrane respiratory chain NADH dehydrogenase (Complex I) that is believed to belong to the minimal assembly required for catalysis. Complex I functions in the transfer of electrons from NADH to the respiratory chain. The immediate electron acceptor for the enzyme is believed to be ubiquinone.</text>
</comment>
<dbReference type="GO" id="GO:0005743">
    <property type="term" value="C:mitochondrial inner membrane"/>
    <property type="evidence" value="ECO:0007669"/>
    <property type="project" value="UniProtKB-SubCell"/>
</dbReference>
<evidence type="ECO:0000256" key="11">
    <source>
        <dbReference type="ARBA" id="ARBA00022989"/>
    </source>
</evidence>
<dbReference type="GeneID" id="67281329"/>
<evidence type="ECO:0000256" key="10">
    <source>
        <dbReference type="ARBA" id="ARBA00022982"/>
    </source>
</evidence>
<keyword evidence="7 17" id="KW-0679">Respiratory chain</keyword>
<comment type="subcellular location">
    <subcellularLocation>
        <location evidence="17">Mitochondrion inner membrane</location>
        <topology evidence="17">Multi-pass membrane protein</topology>
    </subcellularLocation>
    <subcellularLocation>
        <location evidence="2">Mitochondrion membrane</location>
        <topology evidence="2">Multi-pass membrane protein</topology>
    </subcellularLocation>
</comment>
<dbReference type="EC" id="7.1.1.2" evidence="4 17"/>
<feature type="transmembrane region" description="Helical" evidence="17">
    <location>
        <begin position="59"/>
        <end position="80"/>
    </location>
</feature>
<dbReference type="Gene3D" id="1.10.287.3510">
    <property type="match status" value="1"/>
</dbReference>
<dbReference type="RefSeq" id="YP_010172175.1">
    <property type="nucleotide sequence ID" value="NC_057632.1"/>
</dbReference>
<keyword evidence="9 17" id="KW-1278">Translocase</keyword>
<keyword evidence="15 17" id="KW-0472">Membrane</keyword>
<comment type="similarity">
    <text evidence="3 17">Belongs to the complex I subunit 4L family.</text>
</comment>
<dbReference type="GO" id="GO:0030964">
    <property type="term" value="C:NADH dehydrogenase complex"/>
    <property type="evidence" value="ECO:0007669"/>
    <property type="project" value="TreeGrafter"/>
</dbReference>
<evidence type="ECO:0000256" key="4">
    <source>
        <dbReference type="ARBA" id="ARBA00012944"/>
    </source>
</evidence>
<feature type="transmembrane region" description="Helical" evidence="17">
    <location>
        <begin position="6"/>
        <end position="23"/>
    </location>
</feature>
<evidence type="ECO:0000256" key="6">
    <source>
        <dbReference type="ARBA" id="ARBA00022448"/>
    </source>
</evidence>
<keyword evidence="17" id="KW-0999">Mitochondrion inner membrane</keyword>
<evidence type="ECO:0000256" key="16">
    <source>
        <dbReference type="ARBA" id="ARBA00049551"/>
    </source>
</evidence>
<evidence type="ECO:0000256" key="13">
    <source>
        <dbReference type="ARBA" id="ARBA00023075"/>
    </source>
</evidence>
<evidence type="ECO:0000313" key="18">
    <source>
        <dbReference type="EMBL" id="QSF20073.1"/>
    </source>
</evidence>
<evidence type="ECO:0000256" key="8">
    <source>
        <dbReference type="ARBA" id="ARBA00022692"/>
    </source>
</evidence>
<evidence type="ECO:0000256" key="2">
    <source>
        <dbReference type="ARBA" id="ARBA00004225"/>
    </source>
</evidence>
<keyword evidence="11 17" id="KW-1133">Transmembrane helix</keyword>
<dbReference type="InterPro" id="IPR039428">
    <property type="entry name" value="NUOK/Mnh_C1-like"/>
</dbReference>
<keyword evidence="12 17" id="KW-0520">NAD</keyword>
<dbReference type="GO" id="GO:0042773">
    <property type="term" value="P:ATP synthesis coupled electron transport"/>
    <property type="evidence" value="ECO:0007669"/>
    <property type="project" value="UniProtKB-UniRule"/>
</dbReference>
<dbReference type="AlphaFoldDB" id="A0A897G0Y1"/>
<evidence type="ECO:0000256" key="7">
    <source>
        <dbReference type="ARBA" id="ARBA00022660"/>
    </source>
</evidence>
<evidence type="ECO:0000256" key="17">
    <source>
        <dbReference type="RuleBase" id="RU004419"/>
    </source>
</evidence>
<dbReference type="EMBL" id="MW487927">
    <property type="protein sequence ID" value="QSF20073.1"/>
    <property type="molecule type" value="Genomic_DNA"/>
</dbReference>
<geneLocation type="mitochondrion" evidence="18"/>
<reference evidence="18" key="1">
    <citation type="submission" date="2021-01" db="EMBL/GenBank/DDBJ databases">
        <title>Mitochondrial genome of Sinopoppia nigroflagella.</title>
        <authorList>
            <person name="Wan S."/>
            <person name="Wei M."/>
            <person name="Niu G."/>
        </authorList>
    </citation>
    <scope>NUCLEOTIDE SEQUENCE</scope>
</reference>
<evidence type="ECO:0000256" key="5">
    <source>
        <dbReference type="ARBA" id="ARBA00016612"/>
    </source>
</evidence>
<keyword evidence="14 17" id="KW-0496">Mitochondrion</keyword>
<gene>
    <name evidence="18" type="primary">ND4L</name>
</gene>
<keyword evidence="6 17" id="KW-0813">Transport</keyword>
<evidence type="ECO:0000256" key="14">
    <source>
        <dbReference type="ARBA" id="ARBA00023128"/>
    </source>
</evidence>
<dbReference type="GO" id="GO:0016651">
    <property type="term" value="F:oxidoreductase activity, acting on NAD(P)H"/>
    <property type="evidence" value="ECO:0007669"/>
    <property type="project" value="InterPro"/>
</dbReference>
<protein>
    <recommendedName>
        <fullName evidence="5 17">NADH-ubiquinone oxidoreductase chain 4L</fullName>
        <ecNumber evidence="4 17">7.1.1.2</ecNumber>
    </recommendedName>
</protein>
<evidence type="ECO:0000256" key="15">
    <source>
        <dbReference type="ARBA" id="ARBA00023136"/>
    </source>
</evidence>
<accession>A0A897G0Y1</accession>
<dbReference type="Pfam" id="PF00420">
    <property type="entry name" value="Oxidored_q2"/>
    <property type="match status" value="1"/>
</dbReference>
<keyword evidence="13 17" id="KW-0830">Ubiquinone</keyword>